<dbReference type="GO" id="GO:0008176">
    <property type="term" value="F:tRNA (guanine(46)-N7)-methyltransferase activity"/>
    <property type="evidence" value="ECO:0007669"/>
    <property type="project" value="UniProtKB-EC"/>
</dbReference>
<keyword evidence="7" id="KW-0819">tRNA processing</keyword>
<comment type="function">
    <text evidence="2">Catalyzes the formation of N(7)-methylguanine at position 46 (m7G46) in tRNA.</text>
</comment>
<dbReference type="InterPro" id="IPR029063">
    <property type="entry name" value="SAM-dependent_MTases_sf"/>
</dbReference>
<reference evidence="8" key="1">
    <citation type="submission" date="2021-03" db="EMBL/GenBank/DDBJ databases">
        <authorList>
            <person name="Wang G."/>
        </authorList>
    </citation>
    <scope>NUCLEOTIDE SEQUENCE</scope>
    <source>
        <strain evidence="8">KCTC 12899</strain>
    </source>
</reference>
<dbReference type="SUPFAM" id="SSF53335">
    <property type="entry name" value="S-adenosyl-L-methionine-dependent methyltransferases"/>
    <property type="match status" value="1"/>
</dbReference>
<accession>A0A8J7U5Y4</accession>
<keyword evidence="9" id="KW-1185">Reference proteome</keyword>
<evidence type="ECO:0000256" key="2">
    <source>
        <dbReference type="ARBA" id="ARBA00003015"/>
    </source>
</evidence>
<dbReference type="CDD" id="cd02440">
    <property type="entry name" value="AdoMet_MTases"/>
    <property type="match status" value="1"/>
</dbReference>
<dbReference type="InterPro" id="IPR003358">
    <property type="entry name" value="tRNA_(Gua-N-7)_MeTrfase_Trmb"/>
</dbReference>
<dbReference type="PANTHER" id="PTHR23417:SF14">
    <property type="entry name" value="PENTACOTRIPEPTIDE-REPEAT REGION OF PRORP DOMAIN-CONTAINING PROTEIN"/>
    <property type="match status" value="1"/>
</dbReference>
<protein>
    <recommendedName>
        <fullName evidence="3">tRNA (guanine(46)-N(7))-methyltransferase</fullName>
        <ecNumber evidence="3">2.1.1.33</ecNumber>
    </recommendedName>
</protein>
<evidence type="ECO:0000256" key="3">
    <source>
        <dbReference type="ARBA" id="ARBA00011977"/>
    </source>
</evidence>
<keyword evidence="5" id="KW-0808">Transferase</keyword>
<keyword evidence="6" id="KW-0949">S-adenosyl-L-methionine</keyword>
<evidence type="ECO:0000313" key="8">
    <source>
        <dbReference type="EMBL" id="MBO1321329.1"/>
    </source>
</evidence>
<evidence type="ECO:0000313" key="9">
    <source>
        <dbReference type="Proteomes" id="UP000664417"/>
    </source>
</evidence>
<dbReference type="EC" id="2.1.1.33" evidence="3"/>
<evidence type="ECO:0000256" key="6">
    <source>
        <dbReference type="ARBA" id="ARBA00022691"/>
    </source>
</evidence>
<dbReference type="PANTHER" id="PTHR23417">
    <property type="entry name" value="3-DEOXY-D-MANNO-OCTULOSONIC-ACID TRANSFERASE/TRNA GUANINE-N 7 - -METHYLTRANSFERASE"/>
    <property type="match status" value="1"/>
</dbReference>
<evidence type="ECO:0000256" key="1">
    <source>
        <dbReference type="ARBA" id="ARBA00000142"/>
    </source>
</evidence>
<dbReference type="RefSeq" id="WP_207861303.1">
    <property type="nucleotide sequence ID" value="NZ_JAFREP010000023.1"/>
</dbReference>
<dbReference type="AlphaFoldDB" id="A0A8J7U5Y4"/>
<dbReference type="Gene3D" id="3.40.50.150">
    <property type="entry name" value="Vaccinia Virus protein VP39"/>
    <property type="match status" value="1"/>
</dbReference>
<dbReference type="EMBL" id="JAFREP010000023">
    <property type="protein sequence ID" value="MBO1321329.1"/>
    <property type="molecule type" value="Genomic_DNA"/>
</dbReference>
<evidence type="ECO:0000256" key="7">
    <source>
        <dbReference type="ARBA" id="ARBA00022694"/>
    </source>
</evidence>
<sequence>MQPPPFEIPHPDADAVRQMEKAWSRADLTRYLVRWQNSVLPDLPPAFFDYPTRALDLGCGLGRYILRESARNPDTAYLGIDKGSFRGGSMQERIEKAGRLNLFGLHTNVIPMLPKFPAASLDQITIFYPNPWWPPKHRQKRWSYHPILPLLAKLIKPNGTLVIASNEAFYLGEFRYALAHHPHLGSMMETYAGPIDITEPEAGRTHFEVKFLETGVPCGELRFKKRHHNQN</sequence>
<gene>
    <name evidence="8" type="ORF">J3U88_22805</name>
</gene>
<evidence type="ECO:0000256" key="5">
    <source>
        <dbReference type="ARBA" id="ARBA00022679"/>
    </source>
</evidence>
<dbReference type="Proteomes" id="UP000664417">
    <property type="component" value="Unassembled WGS sequence"/>
</dbReference>
<name>A0A8J7U5Y4_9BACT</name>
<evidence type="ECO:0000256" key="4">
    <source>
        <dbReference type="ARBA" id="ARBA00022603"/>
    </source>
</evidence>
<proteinExistence type="predicted"/>
<comment type="catalytic activity">
    <reaction evidence="1">
        <text>guanosine(46) in tRNA + S-adenosyl-L-methionine = N(7)-methylguanosine(46) in tRNA + S-adenosyl-L-homocysteine</text>
        <dbReference type="Rhea" id="RHEA:42708"/>
        <dbReference type="Rhea" id="RHEA-COMP:10188"/>
        <dbReference type="Rhea" id="RHEA-COMP:10189"/>
        <dbReference type="ChEBI" id="CHEBI:57856"/>
        <dbReference type="ChEBI" id="CHEBI:59789"/>
        <dbReference type="ChEBI" id="CHEBI:74269"/>
        <dbReference type="ChEBI" id="CHEBI:74480"/>
        <dbReference type="EC" id="2.1.1.33"/>
    </reaction>
</comment>
<dbReference type="PROSITE" id="PS51625">
    <property type="entry name" value="SAM_MT_TRMB"/>
    <property type="match status" value="1"/>
</dbReference>
<comment type="caution">
    <text evidence="8">The sequence shown here is derived from an EMBL/GenBank/DDBJ whole genome shotgun (WGS) entry which is preliminary data.</text>
</comment>
<dbReference type="Pfam" id="PF02390">
    <property type="entry name" value="Methyltransf_4"/>
    <property type="match status" value="1"/>
</dbReference>
<organism evidence="8 9">
    <name type="scientific">Acanthopleuribacter pedis</name>
    <dbReference type="NCBI Taxonomy" id="442870"/>
    <lineage>
        <taxon>Bacteria</taxon>
        <taxon>Pseudomonadati</taxon>
        <taxon>Acidobacteriota</taxon>
        <taxon>Holophagae</taxon>
        <taxon>Acanthopleuribacterales</taxon>
        <taxon>Acanthopleuribacteraceae</taxon>
        <taxon>Acanthopleuribacter</taxon>
    </lineage>
</organism>
<dbReference type="GO" id="GO:0043527">
    <property type="term" value="C:tRNA methyltransferase complex"/>
    <property type="evidence" value="ECO:0007669"/>
    <property type="project" value="TreeGrafter"/>
</dbReference>
<keyword evidence="4" id="KW-0489">Methyltransferase</keyword>